<proteinExistence type="predicted"/>
<evidence type="ECO:0000313" key="1">
    <source>
        <dbReference type="EMBL" id="GIL51451.1"/>
    </source>
</evidence>
<organism evidence="1 2">
    <name type="scientific">Volvox africanus</name>
    <dbReference type="NCBI Taxonomy" id="51714"/>
    <lineage>
        <taxon>Eukaryota</taxon>
        <taxon>Viridiplantae</taxon>
        <taxon>Chlorophyta</taxon>
        <taxon>core chlorophytes</taxon>
        <taxon>Chlorophyceae</taxon>
        <taxon>CS clade</taxon>
        <taxon>Chlamydomonadales</taxon>
        <taxon>Volvocaceae</taxon>
        <taxon>Volvox</taxon>
    </lineage>
</organism>
<protein>
    <submittedName>
        <fullName evidence="1">Uncharacterized protein</fullName>
    </submittedName>
</protein>
<name>A0A8J4EY23_9CHLO</name>
<accession>A0A8J4EY23</accession>
<feature type="non-terminal residue" evidence="1">
    <location>
        <position position="1"/>
    </location>
</feature>
<comment type="caution">
    <text evidence="1">The sequence shown here is derived from an EMBL/GenBank/DDBJ whole genome shotgun (WGS) entry which is preliminary data.</text>
</comment>
<reference evidence="1" key="1">
    <citation type="journal article" date="2021" name="Proc. Natl. Acad. Sci. U.S.A.">
        <title>Three genomes in the algal genus Volvox reveal the fate of a haploid sex-determining region after a transition to homothallism.</title>
        <authorList>
            <person name="Yamamoto K."/>
            <person name="Hamaji T."/>
            <person name="Kawai-Toyooka H."/>
            <person name="Matsuzaki R."/>
            <person name="Takahashi F."/>
            <person name="Nishimura Y."/>
            <person name="Kawachi M."/>
            <person name="Noguchi H."/>
            <person name="Minakuchi Y."/>
            <person name="Umen J.G."/>
            <person name="Toyoda A."/>
            <person name="Nozaki H."/>
        </authorList>
    </citation>
    <scope>NUCLEOTIDE SEQUENCE</scope>
    <source>
        <strain evidence="1">NIES-3780</strain>
    </source>
</reference>
<dbReference type="EMBL" id="BNCO01000011">
    <property type="protein sequence ID" value="GIL51451.1"/>
    <property type="molecule type" value="Genomic_DNA"/>
</dbReference>
<sequence length="122" mass="13480">CPVRSMYICAGAEALLSVFGKTQDSYKVRLAWGEVMLSAALALDKLPVMVDWLVPLWRTTGEPFIDSLLRSAPNDSSSQQFVMSRLQPVLEALNSALKTFYQSTGLGATISSKLESRVYPKY</sequence>
<feature type="non-terminal residue" evidence="1">
    <location>
        <position position="122"/>
    </location>
</feature>
<dbReference type="AlphaFoldDB" id="A0A8J4EY23"/>
<keyword evidence="2" id="KW-1185">Reference proteome</keyword>
<evidence type="ECO:0000313" key="2">
    <source>
        <dbReference type="Proteomes" id="UP000747399"/>
    </source>
</evidence>
<dbReference type="Proteomes" id="UP000747399">
    <property type="component" value="Unassembled WGS sequence"/>
</dbReference>
<gene>
    <name evidence="1" type="ORF">Vafri_7439</name>
</gene>